<accession>A0A951MDR8</accession>
<name>A0A951MDR8_9BACT</name>
<proteinExistence type="predicted"/>
<dbReference type="AlphaFoldDB" id="A0A951MDR8"/>
<keyword evidence="2" id="KW-1185">Reference proteome</keyword>
<evidence type="ECO:0000313" key="2">
    <source>
        <dbReference type="Proteomes" id="UP000727490"/>
    </source>
</evidence>
<evidence type="ECO:0000313" key="1">
    <source>
        <dbReference type="EMBL" id="MBW3467436.1"/>
    </source>
</evidence>
<sequence length="205" mass="23147">MSSHHFVKEQQEPALLILGTEGISYDQIAPLLEWVPTVIVVQEEVYRVISWGIKIDLILADLNFQKSNIRLLEEQYPVKFLGVRDGQFLEEAFQYLIATKHTAVNIVGFDHKNVFALEEKLSFLDITVIDGAMRYFPVKSGKIKKWFPETSVHIHAPEGTLISFGTQEGNSILQVVYATMVDVPEGLATLEGKGVFWVGEILDKK</sequence>
<reference evidence="1 2" key="1">
    <citation type="journal article" date="2020" name="Syst. Appl. Microbiol.">
        <title>Arthrospiribacter ruber gen. nov., sp. nov., a novel bacterium isolated from Arthrospira cultures.</title>
        <authorList>
            <person name="Waleron M."/>
            <person name="Misztak A."/>
            <person name="Waleron M.M."/>
            <person name="Furmaniak M."/>
            <person name="Mrozik A."/>
            <person name="Waleron K."/>
        </authorList>
    </citation>
    <scope>NUCLEOTIDE SEQUENCE [LARGE SCALE GENOMIC DNA]</scope>
    <source>
        <strain evidence="1 2">DPMB0001</strain>
    </source>
</reference>
<dbReference type="EMBL" id="RPHB01000003">
    <property type="protein sequence ID" value="MBW3467436.1"/>
    <property type="molecule type" value="Genomic_DNA"/>
</dbReference>
<dbReference type="RefSeq" id="WP_219287706.1">
    <property type="nucleotide sequence ID" value="NZ_RPHB01000003.1"/>
</dbReference>
<comment type="caution">
    <text evidence="1">The sequence shown here is derived from an EMBL/GenBank/DDBJ whole genome shotgun (WGS) entry which is preliminary data.</text>
</comment>
<gene>
    <name evidence="1" type="ORF">EGN73_06365</name>
</gene>
<protein>
    <submittedName>
        <fullName evidence="1">Thiamine pyrophosphokinase</fullName>
    </submittedName>
</protein>
<organism evidence="1 2">
    <name type="scientific">Arthrospiribacter ruber</name>
    <dbReference type="NCBI Taxonomy" id="2487934"/>
    <lineage>
        <taxon>Bacteria</taxon>
        <taxon>Pseudomonadati</taxon>
        <taxon>Bacteroidota</taxon>
        <taxon>Cytophagia</taxon>
        <taxon>Cytophagales</taxon>
        <taxon>Cyclobacteriaceae</taxon>
        <taxon>Arthrospiribacter</taxon>
    </lineage>
</organism>
<dbReference type="Proteomes" id="UP000727490">
    <property type="component" value="Unassembled WGS sequence"/>
</dbReference>